<evidence type="ECO:0000256" key="2">
    <source>
        <dbReference type="ARBA" id="ARBA00004370"/>
    </source>
</evidence>
<dbReference type="Gene3D" id="1.10.287.130">
    <property type="match status" value="1"/>
</dbReference>
<dbReference type="InterPro" id="IPR036097">
    <property type="entry name" value="HisK_dim/P_sf"/>
</dbReference>
<gene>
    <name evidence="10" type="ORF">IAB31_11800</name>
</gene>
<reference evidence="10" key="1">
    <citation type="submission" date="2020-10" db="EMBL/GenBank/DDBJ databases">
        <authorList>
            <person name="Gilroy R."/>
        </authorList>
    </citation>
    <scope>NUCLEOTIDE SEQUENCE</scope>
    <source>
        <strain evidence="10">ChiSjej4B22-8148</strain>
    </source>
</reference>
<dbReference type="Proteomes" id="UP000886757">
    <property type="component" value="Unassembled WGS sequence"/>
</dbReference>
<dbReference type="SUPFAM" id="SSF55874">
    <property type="entry name" value="ATPase domain of HSP90 chaperone/DNA topoisomerase II/histidine kinase"/>
    <property type="match status" value="1"/>
</dbReference>
<keyword evidence="8" id="KW-0472">Membrane</keyword>
<evidence type="ECO:0000256" key="6">
    <source>
        <dbReference type="ARBA" id="ARBA00022777"/>
    </source>
</evidence>
<dbReference type="Pfam" id="PF02518">
    <property type="entry name" value="HATPase_c"/>
    <property type="match status" value="1"/>
</dbReference>
<protein>
    <recommendedName>
        <fullName evidence="3">histidine kinase</fullName>
        <ecNumber evidence="3">2.7.13.3</ecNumber>
    </recommendedName>
</protein>
<evidence type="ECO:0000313" key="10">
    <source>
        <dbReference type="EMBL" id="HIR14593.1"/>
    </source>
</evidence>
<evidence type="ECO:0000259" key="9">
    <source>
        <dbReference type="PROSITE" id="PS50109"/>
    </source>
</evidence>
<name>A0A9D1DBB8_9FIRM</name>
<organism evidence="10 11">
    <name type="scientific">Candidatus Choladousia intestinavium</name>
    <dbReference type="NCBI Taxonomy" id="2840727"/>
    <lineage>
        <taxon>Bacteria</taxon>
        <taxon>Bacillati</taxon>
        <taxon>Bacillota</taxon>
        <taxon>Clostridia</taxon>
        <taxon>Lachnospirales</taxon>
        <taxon>Lachnospiraceae</taxon>
        <taxon>Lachnospiraceae incertae sedis</taxon>
        <taxon>Candidatus Choladousia</taxon>
    </lineage>
</organism>
<dbReference type="PANTHER" id="PTHR43711">
    <property type="entry name" value="TWO-COMPONENT HISTIDINE KINASE"/>
    <property type="match status" value="1"/>
</dbReference>
<dbReference type="EMBL" id="DVGK01000135">
    <property type="protein sequence ID" value="HIR14593.1"/>
    <property type="molecule type" value="Genomic_DNA"/>
</dbReference>
<keyword evidence="4" id="KW-0597">Phosphoprotein</keyword>
<evidence type="ECO:0000256" key="7">
    <source>
        <dbReference type="ARBA" id="ARBA00023012"/>
    </source>
</evidence>
<dbReference type="InterPro" id="IPR050736">
    <property type="entry name" value="Sensor_HK_Regulatory"/>
</dbReference>
<dbReference type="SMART" id="SM00388">
    <property type="entry name" value="HisKA"/>
    <property type="match status" value="1"/>
</dbReference>
<comment type="catalytic activity">
    <reaction evidence="1">
        <text>ATP + protein L-histidine = ADP + protein N-phospho-L-histidine.</text>
        <dbReference type="EC" id="2.7.13.3"/>
    </reaction>
</comment>
<dbReference type="InterPro" id="IPR004358">
    <property type="entry name" value="Sig_transdc_His_kin-like_C"/>
</dbReference>
<dbReference type="SUPFAM" id="SSF47384">
    <property type="entry name" value="Homodimeric domain of signal transducing histidine kinase"/>
    <property type="match status" value="1"/>
</dbReference>
<dbReference type="InterPro" id="IPR003661">
    <property type="entry name" value="HisK_dim/P_dom"/>
</dbReference>
<dbReference type="GO" id="GO:0000155">
    <property type="term" value="F:phosphorelay sensor kinase activity"/>
    <property type="evidence" value="ECO:0007669"/>
    <property type="project" value="InterPro"/>
</dbReference>
<dbReference type="SMART" id="SM00387">
    <property type="entry name" value="HATPase_c"/>
    <property type="match status" value="1"/>
</dbReference>
<dbReference type="Pfam" id="PF00512">
    <property type="entry name" value="HisKA"/>
    <property type="match status" value="1"/>
</dbReference>
<sequence length="314" mass="35557">MQPNLLVILLGTAVLSLCICGGTAVFFLMREKKRTGQILRMLDQASDGSFREIHLNESSISLMENSLWKYLCARQAGEKALRQEKERIQADISDLSHQSAAPVSNILLYSQLLEEWLEERDLSEDEKREALEYLEAVKEQTHALDFLIEGLGRLSRMETGIIHVERKEQELEPLFHSLERQFSLKAREKGVRLTLTETDARAVFDMKWTVEAAANLVDNALKYTPAGGEVKISAETYSFFVRIRVQDDGIGIAEEEQPRIFGRFYRSPSLSQEPGLGIGLYIAREIVKQQKGYIKVESAKGKGSIFSVFLPVNE</sequence>
<evidence type="ECO:0000313" key="11">
    <source>
        <dbReference type="Proteomes" id="UP000886757"/>
    </source>
</evidence>
<accession>A0A9D1DBB8</accession>
<keyword evidence="8" id="KW-0812">Transmembrane</keyword>
<dbReference type="GO" id="GO:0016020">
    <property type="term" value="C:membrane"/>
    <property type="evidence" value="ECO:0007669"/>
    <property type="project" value="UniProtKB-SubCell"/>
</dbReference>
<dbReference type="PROSITE" id="PS50109">
    <property type="entry name" value="HIS_KIN"/>
    <property type="match status" value="1"/>
</dbReference>
<comment type="subcellular location">
    <subcellularLocation>
        <location evidence="2">Membrane</location>
    </subcellularLocation>
</comment>
<feature type="domain" description="Histidine kinase" evidence="9">
    <location>
        <begin position="94"/>
        <end position="314"/>
    </location>
</feature>
<dbReference type="EC" id="2.7.13.3" evidence="3"/>
<keyword evidence="8" id="KW-1133">Transmembrane helix</keyword>
<evidence type="ECO:0000256" key="4">
    <source>
        <dbReference type="ARBA" id="ARBA00022553"/>
    </source>
</evidence>
<dbReference type="InterPro" id="IPR005467">
    <property type="entry name" value="His_kinase_dom"/>
</dbReference>
<evidence type="ECO:0000256" key="3">
    <source>
        <dbReference type="ARBA" id="ARBA00012438"/>
    </source>
</evidence>
<keyword evidence="7" id="KW-0902">Two-component regulatory system</keyword>
<evidence type="ECO:0000256" key="1">
    <source>
        <dbReference type="ARBA" id="ARBA00000085"/>
    </source>
</evidence>
<feature type="transmembrane region" description="Helical" evidence="8">
    <location>
        <begin position="6"/>
        <end position="29"/>
    </location>
</feature>
<comment type="caution">
    <text evidence="10">The sequence shown here is derived from an EMBL/GenBank/DDBJ whole genome shotgun (WGS) entry which is preliminary data.</text>
</comment>
<dbReference type="AlphaFoldDB" id="A0A9D1DBB8"/>
<dbReference type="PRINTS" id="PR00344">
    <property type="entry name" value="BCTRLSENSOR"/>
</dbReference>
<keyword evidence="5" id="KW-0808">Transferase</keyword>
<dbReference type="FunFam" id="3.30.565.10:FF:000006">
    <property type="entry name" value="Sensor histidine kinase WalK"/>
    <property type="match status" value="1"/>
</dbReference>
<dbReference type="InterPro" id="IPR003594">
    <property type="entry name" value="HATPase_dom"/>
</dbReference>
<dbReference type="CDD" id="cd00075">
    <property type="entry name" value="HATPase"/>
    <property type="match status" value="1"/>
</dbReference>
<dbReference type="Gene3D" id="3.30.565.10">
    <property type="entry name" value="Histidine kinase-like ATPase, C-terminal domain"/>
    <property type="match status" value="1"/>
</dbReference>
<evidence type="ECO:0000256" key="8">
    <source>
        <dbReference type="SAM" id="Phobius"/>
    </source>
</evidence>
<reference evidence="10" key="2">
    <citation type="journal article" date="2021" name="PeerJ">
        <title>Extensive microbial diversity within the chicken gut microbiome revealed by metagenomics and culture.</title>
        <authorList>
            <person name="Gilroy R."/>
            <person name="Ravi A."/>
            <person name="Getino M."/>
            <person name="Pursley I."/>
            <person name="Horton D.L."/>
            <person name="Alikhan N.F."/>
            <person name="Baker D."/>
            <person name="Gharbi K."/>
            <person name="Hall N."/>
            <person name="Watson M."/>
            <person name="Adriaenssens E.M."/>
            <person name="Foster-Nyarko E."/>
            <person name="Jarju S."/>
            <person name="Secka A."/>
            <person name="Antonio M."/>
            <person name="Oren A."/>
            <person name="Chaudhuri R.R."/>
            <person name="La Ragione R."/>
            <person name="Hildebrand F."/>
            <person name="Pallen M.J."/>
        </authorList>
    </citation>
    <scope>NUCLEOTIDE SEQUENCE</scope>
    <source>
        <strain evidence="10">ChiSjej4B22-8148</strain>
    </source>
</reference>
<dbReference type="PANTHER" id="PTHR43711:SF1">
    <property type="entry name" value="HISTIDINE KINASE 1"/>
    <property type="match status" value="1"/>
</dbReference>
<proteinExistence type="predicted"/>
<dbReference type="InterPro" id="IPR036890">
    <property type="entry name" value="HATPase_C_sf"/>
</dbReference>
<evidence type="ECO:0000256" key="5">
    <source>
        <dbReference type="ARBA" id="ARBA00022679"/>
    </source>
</evidence>
<keyword evidence="6 10" id="KW-0418">Kinase</keyword>
<dbReference type="CDD" id="cd00082">
    <property type="entry name" value="HisKA"/>
    <property type="match status" value="1"/>
</dbReference>